<dbReference type="EMBL" id="CAJOBD010027054">
    <property type="protein sequence ID" value="CAF4270313.1"/>
    <property type="molecule type" value="Genomic_DNA"/>
</dbReference>
<sequence>MGGILLSGTVAYKGLQKLNISIDLTTELLRLQRRNKYLKSLEEYYCMIFRKIIECICDELKEYLLELN</sequence>
<feature type="non-terminal residue" evidence="1">
    <location>
        <position position="1"/>
    </location>
</feature>
<name>A0A820FWM8_9BILA</name>
<protein>
    <submittedName>
        <fullName evidence="1">Uncharacterized protein</fullName>
    </submittedName>
</protein>
<reference evidence="1" key="1">
    <citation type="submission" date="2021-02" db="EMBL/GenBank/DDBJ databases">
        <authorList>
            <person name="Nowell W R."/>
        </authorList>
    </citation>
    <scope>NUCLEOTIDE SEQUENCE</scope>
</reference>
<accession>A0A820FWM8</accession>
<gene>
    <name evidence="1" type="ORF">JBS370_LOCUS39406</name>
</gene>
<dbReference type="AlphaFoldDB" id="A0A820FWM8"/>
<dbReference type="Proteomes" id="UP000663836">
    <property type="component" value="Unassembled WGS sequence"/>
</dbReference>
<evidence type="ECO:0000313" key="1">
    <source>
        <dbReference type="EMBL" id="CAF4270313.1"/>
    </source>
</evidence>
<organism evidence="1 2">
    <name type="scientific">Rotaria sordida</name>
    <dbReference type="NCBI Taxonomy" id="392033"/>
    <lineage>
        <taxon>Eukaryota</taxon>
        <taxon>Metazoa</taxon>
        <taxon>Spiralia</taxon>
        <taxon>Gnathifera</taxon>
        <taxon>Rotifera</taxon>
        <taxon>Eurotatoria</taxon>
        <taxon>Bdelloidea</taxon>
        <taxon>Philodinida</taxon>
        <taxon>Philodinidae</taxon>
        <taxon>Rotaria</taxon>
    </lineage>
</organism>
<comment type="caution">
    <text evidence="1">The sequence shown here is derived from an EMBL/GenBank/DDBJ whole genome shotgun (WGS) entry which is preliminary data.</text>
</comment>
<proteinExistence type="predicted"/>
<evidence type="ECO:0000313" key="2">
    <source>
        <dbReference type="Proteomes" id="UP000663836"/>
    </source>
</evidence>